<dbReference type="GO" id="GO:0003723">
    <property type="term" value="F:RNA binding"/>
    <property type="evidence" value="ECO:0007669"/>
    <property type="project" value="TreeGrafter"/>
</dbReference>
<keyword evidence="2" id="KW-0479">Metal-binding</keyword>
<name>A0AAD5U7J8_9FUNG</name>
<dbReference type="SMART" id="SM00343">
    <property type="entry name" value="ZnF_C2HC"/>
    <property type="match status" value="3"/>
</dbReference>
<feature type="domain" description="CCHC-type" evidence="9">
    <location>
        <begin position="130"/>
        <end position="146"/>
    </location>
</feature>
<sequence>MFQNYLDDSDNEREFSYDKYNIYSNLNLDKESDQEDSDDEELKKAEEKLLSFTSYGQLQLLKQNQMMQSSSETMDTSNVNLPLEETINITEFPVLKESLPSKVKFDEEQFDTSFFTPSSRYFIDKSTLIKCKFCMKAGHILRDCPSVIIPCNVCRKDHDPAKCSLGEVCFRCGNIGHMNGNCTSVETSRFCEFCRSTSHKTFECCWVWRQYNFDPDVVKITKKPLISCYNCGSRKHFGDECEIYFRNSRSWKSSAFNADAMNFPEWLQATKSENKPDTIFSKYKSTASKSKKISPPPSKRSRRSSPINHEYLNDEHYTDRTYQNKEYPSFPRDAKRNKDRDVDTKREYYQNDKRDKDRTTSYGSNRKNRNYSYDTPLHSTKPNFNSNRKN</sequence>
<comment type="subcellular location">
    <subcellularLocation>
        <location evidence="1">Nucleus</location>
    </subcellularLocation>
</comment>
<dbReference type="Proteomes" id="UP001211065">
    <property type="component" value="Unassembled WGS sequence"/>
</dbReference>
<evidence type="ECO:0000313" key="11">
    <source>
        <dbReference type="Proteomes" id="UP001211065"/>
    </source>
</evidence>
<evidence type="ECO:0000259" key="9">
    <source>
        <dbReference type="PROSITE" id="PS50158"/>
    </source>
</evidence>
<keyword evidence="5" id="KW-0862">Zinc</keyword>
<accession>A0AAD5U7J8</accession>
<keyword evidence="4 7" id="KW-0863">Zinc-finger</keyword>
<evidence type="ECO:0000313" key="10">
    <source>
        <dbReference type="EMBL" id="KAJ3227533.1"/>
    </source>
</evidence>
<keyword evidence="11" id="KW-1185">Reference proteome</keyword>
<evidence type="ECO:0000256" key="6">
    <source>
        <dbReference type="ARBA" id="ARBA00023242"/>
    </source>
</evidence>
<evidence type="ECO:0000256" key="4">
    <source>
        <dbReference type="ARBA" id="ARBA00022771"/>
    </source>
</evidence>
<dbReference type="GO" id="GO:0071035">
    <property type="term" value="P:nuclear polyadenylation-dependent rRNA catabolic process"/>
    <property type="evidence" value="ECO:0007669"/>
    <property type="project" value="TreeGrafter"/>
</dbReference>
<evidence type="ECO:0000256" key="5">
    <source>
        <dbReference type="ARBA" id="ARBA00022833"/>
    </source>
</evidence>
<dbReference type="GO" id="GO:0031499">
    <property type="term" value="C:TRAMP complex"/>
    <property type="evidence" value="ECO:0007669"/>
    <property type="project" value="TreeGrafter"/>
</dbReference>
<comment type="caution">
    <text evidence="10">The sequence shown here is derived from an EMBL/GenBank/DDBJ whole genome shotgun (WGS) entry which is preliminary data.</text>
</comment>
<dbReference type="GO" id="GO:0071038">
    <property type="term" value="P:TRAMP-dependent tRNA surveillance pathway"/>
    <property type="evidence" value="ECO:0007669"/>
    <property type="project" value="TreeGrafter"/>
</dbReference>
<dbReference type="GO" id="GO:0071037">
    <property type="term" value="P:nuclear polyadenylation-dependent snRNA catabolic process"/>
    <property type="evidence" value="ECO:0007669"/>
    <property type="project" value="TreeGrafter"/>
</dbReference>
<dbReference type="PANTHER" id="PTHR46543">
    <property type="entry name" value="ZINC FINGER CCHC DOMAIN-CONTAINING PROTEIN 7"/>
    <property type="match status" value="1"/>
</dbReference>
<feature type="compositionally biased region" description="Basic and acidic residues" evidence="8">
    <location>
        <begin position="332"/>
        <end position="359"/>
    </location>
</feature>
<evidence type="ECO:0000256" key="7">
    <source>
        <dbReference type="PROSITE-ProRule" id="PRU00047"/>
    </source>
</evidence>
<feature type="compositionally biased region" description="Polar residues" evidence="8">
    <location>
        <begin position="360"/>
        <end position="390"/>
    </location>
</feature>
<keyword evidence="6" id="KW-0539">Nucleus</keyword>
<dbReference type="EMBL" id="JADGJW010000015">
    <property type="protein sequence ID" value="KAJ3227533.1"/>
    <property type="molecule type" value="Genomic_DNA"/>
</dbReference>
<evidence type="ECO:0000256" key="1">
    <source>
        <dbReference type="ARBA" id="ARBA00004123"/>
    </source>
</evidence>
<dbReference type="GO" id="GO:0071031">
    <property type="term" value="P:nuclear mRNA surveillance of mRNA 3'-end processing"/>
    <property type="evidence" value="ECO:0007669"/>
    <property type="project" value="TreeGrafter"/>
</dbReference>
<dbReference type="InterPro" id="IPR051644">
    <property type="entry name" value="TRAMP_AT-DNA-binding"/>
</dbReference>
<dbReference type="Gene3D" id="4.10.60.10">
    <property type="entry name" value="Zinc finger, CCHC-type"/>
    <property type="match status" value="2"/>
</dbReference>
<protein>
    <recommendedName>
        <fullName evidence="9">CCHC-type domain-containing protein</fullName>
    </recommendedName>
</protein>
<gene>
    <name evidence="10" type="ORF">HK099_001684</name>
</gene>
<proteinExistence type="predicted"/>
<evidence type="ECO:0000256" key="2">
    <source>
        <dbReference type="ARBA" id="ARBA00022723"/>
    </source>
</evidence>
<feature type="compositionally biased region" description="Basic and acidic residues" evidence="8">
    <location>
        <begin position="311"/>
        <end position="323"/>
    </location>
</feature>
<dbReference type="PROSITE" id="PS50158">
    <property type="entry name" value="ZF_CCHC"/>
    <property type="match status" value="2"/>
</dbReference>
<dbReference type="InterPro" id="IPR001878">
    <property type="entry name" value="Znf_CCHC"/>
</dbReference>
<dbReference type="GO" id="GO:0071036">
    <property type="term" value="P:nuclear polyadenylation-dependent snoRNA catabolic process"/>
    <property type="evidence" value="ECO:0007669"/>
    <property type="project" value="TreeGrafter"/>
</dbReference>
<dbReference type="GO" id="GO:0008270">
    <property type="term" value="F:zinc ion binding"/>
    <property type="evidence" value="ECO:0007669"/>
    <property type="project" value="UniProtKB-KW"/>
</dbReference>
<dbReference type="GO" id="GO:0071039">
    <property type="term" value="P:nuclear polyadenylation-dependent CUT catabolic process"/>
    <property type="evidence" value="ECO:0007669"/>
    <property type="project" value="TreeGrafter"/>
</dbReference>
<organism evidence="10 11">
    <name type="scientific">Clydaea vesicula</name>
    <dbReference type="NCBI Taxonomy" id="447962"/>
    <lineage>
        <taxon>Eukaryota</taxon>
        <taxon>Fungi</taxon>
        <taxon>Fungi incertae sedis</taxon>
        <taxon>Chytridiomycota</taxon>
        <taxon>Chytridiomycota incertae sedis</taxon>
        <taxon>Chytridiomycetes</taxon>
        <taxon>Lobulomycetales</taxon>
        <taxon>Lobulomycetaceae</taxon>
        <taxon>Clydaea</taxon>
    </lineage>
</organism>
<feature type="region of interest" description="Disordered" evidence="8">
    <location>
        <begin position="284"/>
        <end position="390"/>
    </location>
</feature>
<dbReference type="PANTHER" id="PTHR46543:SF1">
    <property type="entry name" value="ZINC FINGER CCHC DOMAIN-CONTAINING PROTEIN 7"/>
    <property type="match status" value="1"/>
</dbReference>
<keyword evidence="3" id="KW-0677">Repeat</keyword>
<reference evidence="10" key="1">
    <citation type="submission" date="2020-05" db="EMBL/GenBank/DDBJ databases">
        <title>Phylogenomic resolution of chytrid fungi.</title>
        <authorList>
            <person name="Stajich J.E."/>
            <person name="Amses K."/>
            <person name="Simmons R."/>
            <person name="Seto K."/>
            <person name="Myers J."/>
            <person name="Bonds A."/>
            <person name="Quandt C.A."/>
            <person name="Barry K."/>
            <person name="Liu P."/>
            <person name="Grigoriev I."/>
            <person name="Longcore J.E."/>
            <person name="James T.Y."/>
        </authorList>
    </citation>
    <scope>NUCLEOTIDE SEQUENCE</scope>
    <source>
        <strain evidence="10">JEL0476</strain>
    </source>
</reference>
<feature type="domain" description="CCHC-type" evidence="9">
    <location>
        <begin position="169"/>
        <end position="184"/>
    </location>
</feature>
<dbReference type="AlphaFoldDB" id="A0AAD5U7J8"/>
<evidence type="ECO:0000256" key="3">
    <source>
        <dbReference type="ARBA" id="ARBA00022737"/>
    </source>
</evidence>
<evidence type="ECO:0000256" key="8">
    <source>
        <dbReference type="SAM" id="MobiDB-lite"/>
    </source>
</evidence>